<dbReference type="EMBL" id="BDGG01000025">
    <property type="protein sequence ID" value="GAV09684.1"/>
    <property type="molecule type" value="Genomic_DNA"/>
</dbReference>
<keyword evidence="2" id="KW-1185">Reference proteome</keyword>
<gene>
    <name evidence="1" type="primary">RvY_19183</name>
    <name evidence="1" type="synonym">RvY_19183.1</name>
    <name evidence="1" type="ORF">RvY_19183-1</name>
</gene>
<sequence length="170" mass="19385">MAAKYPERARRTARCTSNSSSSLQTTEVSSFFCSVQLHKVGSHLALLFKTGELWHRGGDVRCRCFVDILECHSNVERILVQQRRLVGFWIPDAFVGNVNRNATTTILHGNLLRQGHRFLLKIIGSLGFSIRLYSTHPNFHLTGSGVLKHVDTSSKYLPHRKFRDFVQTFK</sequence>
<dbReference type="Proteomes" id="UP000186922">
    <property type="component" value="Unassembled WGS sequence"/>
</dbReference>
<organism evidence="1 2">
    <name type="scientific">Ramazzottius varieornatus</name>
    <name type="common">Water bear</name>
    <name type="synonym">Tardigrade</name>
    <dbReference type="NCBI Taxonomy" id="947166"/>
    <lineage>
        <taxon>Eukaryota</taxon>
        <taxon>Metazoa</taxon>
        <taxon>Ecdysozoa</taxon>
        <taxon>Tardigrada</taxon>
        <taxon>Eutardigrada</taxon>
        <taxon>Parachela</taxon>
        <taxon>Hypsibioidea</taxon>
        <taxon>Ramazzottiidae</taxon>
        <taxon>Ramazzottius</taxon>
    </lineage>
</organism>
<proteinExistence type="predicted"/>
<accession>A0A1D1WBP2</accession>
<comment type="caution">
    <text evidence="1">The sequence shown here is derived from an EMBL/GenBank/DDBJ whole genome shotgun (WGS) entry which is preliminary data.</text>
</comment>
<evidence type="ECO:0000313" key="1">
    <source>
        <dbReference type="EMBL" id="GAV09684.1"/>
    </source>
</evidence>
<evidence type="ECO:0000313" key="2">
    <source>
        <dbReference type="Proteomes" id="UP000186922"/>
    </source>
</evidence>
<name>A0A1D1WBP2_RAMVA</name>
<dbReference type="AlphaFoldDB" id="A0A1D1WBP2"/>
<protein>
    <submittedName>
        <fullName evidence="1">Uncharacterized protein</fullName>
    </submittedName>
</protein>
<reference evidence="1 2" key="1">
    <citation type="journal article" date="2016" name="Nat. Commun.">
        <title>Extremotolerant tardigrade genome and improved radiotolerance of human cultured cells by tardigrade-unique protein.</title>
        <authorList>
            <person name="Hashimoto T."/>
            <person name="Horikawa D.D."/>
            <person name="Saito Y."/>
            <person name="Kuwahara H."/>
            <person name="Kozuka-Hata H."/>
            <person name="Shin-I T."/>
            <person name="Minakuchi Y."/>
            <person name="Ohishi K."/>
            <person name="Motoyama A."/>
            <person name="Aizu T."/>
            <person name="Enomoto A."/>
            <person name="Kondo K."/>
            <person name="Tanaka S."/>
            <person name="Hara Y."/>
            <person name="Koshikawa S."/>
            <person name="Sagara H."/>
            <person name="Miura T."/>
            <person name="Yokobori S."/>
            <person name="Miyagawa K."/>
            <person name="Suzuki Y."/>
            <person name="Kubo T."/>
            <person name="Oyama M."/>
            <person name="Kohara Y."/>
            <person name="Fujiyama A."/>
            <person name="Arakawa K."/>
            <person name="Katayama T."/>
            <person name="Toyoda A."/>
            <person name="Kunieda T."/>
        </authorList>
    </citation>
    <scope>NUCLEOTIDE SEQUENCE [LARGE SCALE GENOMIC DNA]</scope>
    <source>
        <strain evidence="1 2">YOKOZUNA-1</strain>
    </source>
</reference>